<proteinExistence type="predicted"/>
<comment type="caution">
    <text evidence="2">The sequence shown here is derived from an EMBL/GenBank/DDBJ whole genome shotgun (WGS) entry which is preliminary data.</text>
</comment>
<accession>A0AAD3NK80</accession>
<evidence type="ECO:0000313" key="2">
    <source>
        <dbReference type="EMBL" id="GLD74533.1"/>
    </source>
</evidence>
<feature type="compositionally biased region" description="Basic and acidic residues" evidence="1">
    <location>
        <begin position="16"/>
        <end position="34"/>
    </location>
</feature>
<evidence type="ECO:0000313" key="3">
    <source>
        <dbReference type="Proteomes" id="UP001279410"/>
    </source>
</evidence>
<keyword evidence="3" id="KW-1185">Reference proteome</keyword>
<dbReference type="GO" id="GO:0005891">
    <property type="term" value="C:voltage-gated calcium channel complex"/>
    <property type="evidence" value="ECO:0007669"/>
    <property type="project" value="TreeGrafter"/>
</dbReference>
<dbReference type="PANTHER" id="PTHR10166:SF25">
    <property type="entry name" value="VOLTAGE-DEPENDENT CALCIUM CHANNEL SUBUNIT ALPHA-2_DELTA-3"/>
    <property type="match status" value="1"/>
</dbReference>
<dbReference type="EMBL" id="BRZM01002301">
    <property type="protein sequence ID" value="GLD74533.1"/>
    <property type="molecule type" value="Genomic_DNA"/>
</dbReference>
<dbReference type="InterPro" id="IPR051173">
    <property type="entry name" value="Ca_channel_alpha-2/delta"/>
</dbReference>
<gene>
    <name evidence="2" type="ORF">AKAME5_002586400</name>
</gene>
<dbReference type="AlphaFoldDB" id="A0AAD3NK80"/>
<evidence type="ECO:0000256" key="1">
    <source>
        <dbReference type="SAM" id="MobiDB-lite"/>
    </source>
</evidence>
<reference evidence="2" key="1">
    <citation type="submission" date="2022-08" db="EMBL/GenBank/DDBJ databases">
        <title>Genome sequencing of akame (Lates japonicus).</title>
        <authorList>
            <person name="Hashiguchi Y."/>
            <person name="Takahashi H."/>
        </authorList>
    </citation>
    <scope>NUCLEOTIDE SEQUENCE</scope>
    <source>
        <strain evidence="2">Kochi</strain>
    </source>
</reference>
<name>A0AAD3NK80_LATJO</name>
<dbReference type="PANTHER" id="PTHR10166">
    <property type="entry name" value="VOLTAGE-DEPENDENT CALCIUM CHANNEL SUBUNIT ALPHA-2/DELTA-RELATED"/>
    <property type="match status" value="1"/>
</dbReference>
<dbReference type="Proteomes" id="UP001279410">
    <property type="component" value="Unassembled WGS sequence"/>
</dbReference>
<feature type="region of interest" description="Disordered" evidence="1">
    <location>
        <begin position="1"/>
        <end position="40"/>
    </location>
</feature>
<protein>
    <submittedName>
        <fullName evidence="2">Voltage-dependent calcium channel subunit alpha-2/delta-3 isoform X4</fullName>
    </submittedName>
</protein>
<organism evidence="2 3">
    <name type="scientific">Lates japonicus</name>
    <name type="common">Japanese lates</name>
    <dbReference type="NCBI Taxonomy" id="270547"/>
    <lineage>
        <taxon>Eukaryota</taxon>
        <taxon>Metazoa</taxon>
        <taxon>Chordata</taxon>
        <taxon>Craniata</taxon>
        <taxon>Vertebrata</taxon>
        <taxon>Euteleostomi</taxon>
        <taxon>Actinopterygii</taxon>
        <taxon>Neopterygii</taxon>
        <taxon>Teleostei</taxon>
        <taxon>Neoteleostei</taxon>
        <taxon>Acanthomorphata</taxon>
        <taxon>Carangaria</taxon>
        <taxon>Carangaria incertae sedis</taxon>
        <taxon>Centropomidae</taxon>
        <taxon>Lates</taxon>
    </lineage>
</organism>
<sequence length="252" mass="28619">MLSDTISLGVGGEWNQDARPHRRERERMSDDTESRGSSFQRPREVFLQRDVTVEEGLHDLEHPDVALADEWTYCNTDEHPEHRYLSQIEAIKLYLSGHEPHLQCDKELIQEVLFDAVVTAPLEAYWTSLVLNKSENSDKGVEIAYLGTRTGLSRINLFVVPDELTNQDFLTAEDKEGVFNADHFPLWYKRAAEQVPGTFVYSLPFNTGSENKSVVLASTAIQLLDERKSPIAAGFVSLVYTCLPRLLFLFLS</sequence>
<dbReference type="GO" id="GO:0005245">
    <property type="term" value="F:voltage-gated calcium channel activity"/>
    <property type="evidence" value="ECO:0007669"/>
    <property type="project" value="TreeGrafter"/>
</dbReference>